<evidence type="ECO:0000259" key="4">
    <source>
        <dbReference type="PROSITE" id="PS51820"/>
    </source>
</evidence>
<comment type="similarity">
    <text evidence="1">Belongs to the esterase D family.</text>
</comment>
<dbReference type="SUPFAM" id="SSF56988">
    <property type="entry name" value="Anthrax protective antigen"/>
    <property type="match status" value="1"/>
</dbReference>
<dbReference type="AlphaFoldDB" id="A0A965ZEB1"/>
<evidence type="ECO:0000313" key="5">
    <source>
        <dbReference type="EMBL" id="NCD68191.1"/>
    </source>
</evidence>
<feature type="domain" description="PA14" evidence="4">
    <location>
        <begin position="363"/>
        <end position="502"/>
    </location>
</feature>
<accession>A0A965ZEB1</accession>
<reference evidence="5" key="1">
    <citation type="submission" date="2020-01" db="EMBL/GenBank/DDBJ databases">
        <authorList>
            <person name="Seo Y.L."/>
        </authorList>
    </citation>
    <scope>NUCLEOTIDE SEQUENCE</scope>
    <source>
        <strain evidence="5">R11</strain>
    </source>
</reference>
<dbReference type="SUPFAM" id="SSF53474">
    <property type="entry name" value="alpha/beta-Hydrolases"/>
    <property type="match status" value="1"/>
</dbReference>
<reference evidence="5" key="2">
    <citation type="submission" date="2020-10" db="EMBL/GenBank/DDBJ databases">
        <title>Mucilaginibacter sp. nov., isolated from soil.</title>
        <authorList>
            <person name="Jeon C.O."/>
        </authorList>
    </citation>
    <scope>NUCLEOTIDE SEQUENCE</scope>
    <source>
        <strain evidence="5">R11</strain>
    </source>
</reference>
<dbReference type="PANTHER" id="PTHR40841:SF2">
    <property type="entry name" value="SIDEROPHORE-DEGRADING ESTERASE (EUROFUNG)"/>
    <property type="match status" value="1"/>
</dbReference>
<dbReference type="EMBL" id="WWEO01000036">
    <property type="protein sequence ID" value="NCD68191.1"/>
    <property type="molecule type" value="Genomic_DNA"/>
</dbReference>
<proteinExistence type="inferred from homology"/>
<keyword evidence="6" id="KW-1185">Reference proteome</keyword>
<dbReference type="Pfam" id="PF07691">
    <property type="entry name" value="PA14"/>
    <property type="match status" value="1"/>
</dbReference>
<dbReference type="InterPro" id="IPR029058">
    <property type="entry name" value="AB_hydrolase_fold"/>
</dbReference>
<keyword evidence="2" id="KW-0378">Hydrolase</keyword>
<evidence type="ECO:0000256" key="2">
    <source>
        <dbReference type="ARBA" id="ARBA00022801"/>
    </source>
</evidence>
<evidence type="ECO:0000256" key="1">
    <source>
        <dbReference type="ARBA" id="ARBA00005622"/>
    </source>
</evidence>
<dbReference type="RefSeq" id="WP_166584216.1">
    <property type="nucleotide sequence ID" value="NZ_WWEO01000036.1"/>
</dbReference>
<dbReference type="InterPro" id="IPR011658">
    <property type="entry name" value="PA14_dom"/>
</dbReference>
<dbReference type="Gene3D" id="3.90.182.10">
    <property type="entry name" value="Toxin - Anthrax Protective Antigen,domain 1"/>
    <property type="match status" value="1"/>
</dbReference>
<gene>
    <name evidence="5" type="ORF">GSY63_02340</name>
</gene>
<dbReference type="InterPro" id="IPR000801">
    <property type="entry name" value="Esterase-like"/>
</dbReference>
<keyword evidence="3" id="KW-0732">Signal</keyword>
<feature type="chain" id="PRO_5036937816" description="PA14 domain-containing protein" evidence="3">
    <location>
        <begin position="22"/>
        <end position="506"/>
    </location>
</feature>
<dbReference type="PROSITE" id="PS51820">
    <property type="entry name" value="PA14"/>
    <property type="match status" value="1"/>
</dbReference>
<sequence>MKNKSILFTCLLLLATSATFAQLKNAVIIRDTIYSNSLQEKRPLEIVLPADYGTAPTKKYDATYVTDGEWNTQIVTNIDRFLEIQFIPSNIIVSIPNLYKDGRNMRERDFTPTHINDAQVSGGAEKYLAFLKNELMPYINQKYRTSGMNTLYGSSLAGIFTMYAIIKEPRLFQSYLLADPALWWDNGYAFKLADENLSKLNLTDITMLMTGREGPAAVSMGIVKMDSILKQKAPAGLHWKTMYYQDETHNSMIFRTLYDGLKYTYYGYSKEPFEFHPENGIMLNNKPIKINFNGDLVKDLRYTTDGSQPTAASALIINKTLTLQQPAKLIIKAMSNRPGYDQQDTANFIAGTTLAAKPQTKGLTPGGWSYAYYEGNWDRLPDFKKLKPLQTGKADKDFDLMKLPKHENFACVLSGQIEARSEGYYIFGIDSDDGSKLYIDDKLLIDYDGLHRSGNFKSYVLPLAKGFHNFRLDYFKKTGTPTLRILWATPDNEDGEPLPLSAQYGK</sequence>
<comment type="caution">
    <text evidence="5">The sequence shown here is derived from an EMBL/GenBank/DDBJ whole genome shotgun (WGS) entry which is preliminary data.</text>
</comment>
<dbReference type="Pfam" id="PF00756">
    <property type="entry name" value="Esterase"/>
    <property type="match status" value="1"/>
</dbReference>
<dbReference type="InterPro" id="IPR037524">
    <property type="entry name" value="PA14/GLEYA"/>
</dbReference>
<dbReference type="Gene3D" id="3.40.50.1820">
    <property type="entry name" value="alpha/beta hydrolase"/>
    <property type="match status" value="1"/>
</dbReference>
<dbReference type="InterPro" id="IPR052558">
    <property type="entry name" value="Siderophore_Hydrolase_D"/>
</dbReference>
<dbReference type="SMART" id="SM00758">
    <property type="entry name" value="PA14"/>
    <property type="match status" value="1"/>
</dbReference>
<name>A0A965ZEB1_9SPHI</name>
<organism evidence="5 6">
    <name type="scientific">Mucilaginibacter agri</name>
    <dbReference type="NCBI Taxonomy" id="2695265"/>
    <lineage>
        <taxon>Bacteria</taxon>
        <taxon>Pseudomonadati</taxon>
        <taxon>Bacteroidota</taxon>
        <taxon>Sphingobacteriia</taxon>
        <taxon>Sphingobacteriales</taxon>
        <taxon>Sphingobacteriaceae</taxon>
        <taxon>Mucilaginibacter</taxon>
    </lineage>
</organism>
<evidence type="ECO:0000313" key="6">
    <source>
        <dbReference type="Proteomes" id="UP000638732"/>
    </source>
</evidence>
<dbReference type="Proteomes" id="UP000638732">
    <property type="component" value="Unassembled WGS sequence"/>
</dbReference>
<dbReference type="PANTHER" id="PTHR40841">
    <property type="entry name" value="SIDEROPHORE TRIACETYLFUSARININE C ESTERASE"/>
    <property type="match status" value="1"/>
</dbReference>
<feature type="signal peptide" evidence="3">
    <location>
        <begin position="1"/>
        <end position="21"/>
    </location>
</feature>
<dbReference type="GO" id="GO:0016788">
    <property type="term" value="F:hydrolase activity, acting on ester bonds"/>
    <property type="evidence" value="ECO:0007669"/>
    <property type="project" value="TreeGrafter"/>
</dbReference>
<protein>
    <recommendedName>
        <fullName evidence="4">PA14 domain-containing protein</fullName>
    </recommendedName>
</protein>
<evidence type="ECO:0000256" key="3">
    <source>
        <dbReference type="SAM" id="SignalP"/>
    </source>
</evidence>